<organism evidence="2 3">
    <name type="scientific">Triparma laevis f. inornata</name>
    <dbReference type="NCBI Taxonomy" id="1714386"/>
    <lineage>
        <taxon>Eukaryota</taxon>
        <taxon>Sar</taxon>
        <taxon>Stramenopiles</taxon>
        <taxon>Ochrophyta</taxon>
        <taxon>Bolidophyceae</taxon>
        <taxon>Parmales</taxon>
        <taxon>Triparmaceae</taxon>
        <taxon>Triparma</taxon>
    </lineage>
</organism>
<keyword evidence="1" id="KW-0732">Signal</keyword>
<protein>
    <recommendedName>
        <fullName evidence="4">TonB C-terminal domain-containing protein</fullName>
    </recommendedName>
</protein>
<reference evidence="3" key="1">
    <citation type="journal article" date="2023" name="Commun. Biol.">
        <title>Genome analysis of Parmales, the sister group of diatoms, reveals the evolutionary specialization of diatoms from phago-mixotrophs to photoautotrophs.</title>
        <authorList>
            <person name="Ban H."/>
            <person name="Sato S."/>
            <person name="Yoshikawa S."/>
            <person name="Yamada K."/>
            <person name="Nakamura Y."/>
            <person name="Ichinomiya M."/>
            <person name="Sato N."/>
            <person name="Blanc-Mathieu R."/>
            <person name="Endo H."/>
            <person name="Kuwata A."/>
            <person name="Ogata H."/>
        </authorList>
    </citation>
    <scope>NUCLEOTIDE SEQUENCE [LARGE SCALE GENOMIC DNA]</scope>
</reference>
<name>A0A9W7EWM7_9STRA</name>
<evidence type="ECO:0000256" key="1">
    <source>
        <dbReference type="SAM" id="SignalP"/>
    </source>
</evidence>
<proteinExistence type="predicted"/>
<evidence type="ECO:0008006" key="4">
    <source>
        <dbReference type="Google" id="ProtNLM"/>
    </source>
</evidence>
<dbReference type="AlphaFoldDB" id="A0A9W7EWM7"/>
<dbReference type="EMBL" id="BLQM01000599">
    <property type="protein sequence ID" value="GMH95314.1"/>
    <property type="molecule type" value="Genomic_DNA"/>
</dbReference>
<feature type="signal peptide" evidence="1">
    <location>
        <begin position="1"/>
        <end position="20"/>
    </location>
</feature>
<evidence type="ECO:0000313" key="3">
    <source>
        <dbReference type="Proteomes" id="UP001162640"/>
    </source>
</evidence>
<gene>
    <name evidence="2" type="ORF">TL16_g13126</name>
</gene>
<dbReference type="Proteomes" id="UP001162640">
    <property type="component" value="Unassembled WGS sequence"/>
</dbReference>
<accession>A0A9W7EWM7</accession>
<feature type="chain" id="PRO_5040828814" description="TonB C-terminal domain-containing protein" evidence="1">
    <location>
        <begin position="21"/>
        <end position="112"/>
    </location>
</feature>
<sequence length="112" mass="12175">MLRLLLLITSVSAFAPATFGILRPSSLHAADPMQKPLTPTDYMAVGLACCFAMNDNGKLNEAWIFEPLTAGSLETIEHGIETSYKQVMALAAEDFFEGDLNEPTGIKIQVGW</sequence>
<evidence type="ECO:0000313" key="2">
    <source>
        <dbReference type="EMBL" id="GMH95314.1"/>
    </source>
</evidence>
<comment type="caution">
    <text evidence="2">The sequence shown here is derived from an EMBL/GenBank/DDBJ whole genome shotgun (WGS) entry which is preliminary data.</text>
</comment>